<name>A0A5C6G6I7_METRR</name>
<protein>
    <recommendedName>
        <fullName evidence="3">Ketoreductase domain-containing protein</fullName>
    </recommendedName>
</protein>
<dbReference type="Proteomes" id="UP000317257">
    <property type="component" value="Unassembled WGS sequence"/>
</dbReference>
<dbReference type="InterPro" id="IPR002347">
    <property type="entry name" value="SDR_fam"/>
</dbReference>
<dbReference type="InterPro" id="IPR057326">
    <property type="entry name" value="KR_dom"/>
</dbReference>
<dbReference type="GO" id="GO:0050664">
    <property type="term" value="F:oxidoreductase activity, acting on NAD(P)H, oxygen as acceptor"/>
    <property type="evidence" value="ECO:0007669"/>
    <property type="project" value="TreeGrafter"/>
</dbReference>
<accession>A0A5C6G6I7</accession>
<dbReference type="EMBL" id="SBHS01000035">
    <property type="protein sequence ID" value="TWU71891.1"/>
    <property type="molecule type" value="Genomic_DNA"/>
</dbReference>
<proteinExistence type="inferred from homology"/>
<evidence type="ECO:0000313" key="5">
    <source>
        <dbReference type="Proteomes" id="UP000317257"/>
    </source>
</evidence>
<dbReference type="Pfam" id="PF00106">
    <property type="entry name" value="adh_short"/>
    <property type="match status" value="1"/>
</dbReference>
<comment type="similarity">
    <text evidence="1">Belongs to the short-chain dehydrogenases/reductases (SDR) family.</text>
</comment>
<dbReference type="AlphaFoldDB" id="A0A5C6G6I7"/>
<gene>
    <name evidence="4" type="ORF">ED733_001142</name>
</gene>
<dbReference type="InterPro" id="IPR036291">
    <property type="entry name" value="NAD(P)-bd_dom_sf"/>
</dbReference>
<dbReference type="PRINTS" id="PR00081">
    <property type="entry name" value="GDHRDH"/>
</dbReference>
<evidence type="ECO:0000259" key="3">
    <source>
        <dbReference type="SMART" id="SM00822"/>
    </source>
</evidence>
<comment type="caution">
    <text evidence="4">The sequence shown here is derived from an EMBL/GenBank/DDBJ whole genome shotgun (WGS) entry which is preliminary data.</text>
</comment>
<evidence type="ECO:0000256" key="1">
    <source>
        <dbReference type="ARBA" id="ARBA00006484"/>
    </source>
</evidence>
<dbReference type="PANTHER" id="PTHR43008">
    <property type="entry name" value="BENZIL REDUCTASE"/>
    <property type="match status" value="1"/>
</dbReference>
<evidence type="ECO:0000256" key="2">
    <source>
        <dbReference type="ARBA" id="ARBA00023002"/>
    </source>
</evidence>
<dbReference type="GO" id="GO:0016616">
    <property type="term" value="F:oxidoreductase activity, acting on the CH-OH group of donors, NAD or NADP as acceptor"/>
    <property type="evidence" value="ECO:0007669"/>
    <property type="project" value="UniProtKB-ARBA"/>
</dbReference>
<dbReference type="PANTHER" id="PTHR43008:SF8">
    <property type="entry name" value="BENZIL REDUCTASE ((S)-BENZOIN FORMING) IRC24"/>
    <property type="match status" value="1"/>
</dbReference>
<feature type="domain" description="Ketoreductase" evidence="3">
    <location>
        <begin position="5"/>
        <end position="183"/>
    </location>
</feature>
<keyword evidence="2" id="KW-0560">Oxidoreductase</keyword>
<dbReference type="Gene3D" id="3.40.50.720">
    <property type="entry name" value="NAD(P)-binding Rossmann-like Domain"/>
    <property type="match status" value="1"/>
</dbReference>
<sequence>MTSPKVFIVTGASKGLGAAIARCLLGQSHRVVLAARSAGPLEAFKEAFPDQVEFVAGDMTSADMPEKLTSLAVTSFGRLDGLVINHGLLLSCRLENISIDTFKKSYDVNVFSCLAMVLSALDQLRKTKGCVVWVSSGAALNPYSGWSAYGSSKAVLNSLSAHLAVEENDITSIAVNPGRIDTDMQEQIRSSGKESMSKQQYEDFVEVFEQGKLLKPEQPGDVIGKLVANPQRGLSGQILRHVEFVRVGFIPRTHRSSSRAFVPTSTMSDHEFGGMTVAFFTFRMPMVIMLASHCALTHVPPFRQDSVVLPCVLPRHIKSTLNKTAAAAVITVHPGSRIELDPTQMCNPMVYVSSASVTRCRASRVMNRRLQHKCLLSSLSSCP</sequence>
<dbReference type="SMART" id="SM00822">
    <property type="entry name" value="PKS_KR"/>
    <property type="match status" value="1"/>
</dbReference>
<evidence type="ECO:0000313" key="4">
    <source>
        <dbReference type="EMBL" id="TWU71891.1"/>
    </source>
</evidence>
<reference evidence="5" key="1">
    <citation type="submission" date="2018-12" db="EMBL/GenBank/DDBJ databases">
        <title>The complete genome of Metarhizium rileyi, a key fungal pathogen of Lepidoptera.</title>
        <authorList>
            <person name="Binneck E."/>
            <person name="Lastra C.C.L."/>
            <person name="Sosa-Gomez D.R."/>
        </authorList>
    </citation>
    <scope>NUCLEOTIDE SEQUENCE [LARGE SCALE GENOMIC DNA]</scope>
    <source>
        <strain evidence="5">Cep018-CH2</strain>
    </source>
</reference>
<organism evidence="4 5">
    <name type="scientific">Metarhizium rileyi (strain RCEF 4871)</name>
    <name type="common">Nomuraea rileyi</name>
    <dbReference type="NCBI Taxonomy" id="1649241"/>
    <lineage>
        <taxon>Eukaryota</taxon>
        <taxon>Fungi</taxon>
        <taxon>Dikarya</taxon>
        <taxon>Ascomycota</taxon>
        <taxon>Pezizomycotina</taxon>
        <taxon>Sordariomycetes</taxon>
        <taxon>Hypocreomycetidae</taxon>
        <taxon>Hypocreales</taxon>
        <taxon>Clavicipitaceae</taxon>
        <taxon>Metarhizium</taxon>
    </lineage>
</organism>
<dbReference type="SUPFAM" id="SSF51735">
    <property type="entry name" value="NAD(P)-binding Rossmann-fold domains"/>
    <property type="match status" value="1"/>
</dbReference>